<dbReference type="WBParaSite" id="JU765_v2.g13905.t1">
    <property type="protein sequence ID" value="JU765_v2.g13905.t1"/>
    <property type="gene ID" value="JU765_v2.g13905"/>
</dbReference>
<protein>
    <submittedName>
        <fullName evidence="2">Uncharacterized protein</fullName>
    </submittedName>
</protein>
<evidence type="ECO:0000313" key="1">
    <source>
        <dbReference type="Proteomes" id="UP000887576"/>
    </source>
</evidence>
<accession>A0AC34Q8Q1</accession>
<dbReference type="Proteomes" id="UP000887576">
    <property type="component" value="Unplaced"/>
</dbReference>
<name>A0AC34Q8Q1_9BILA</name>
<evidence type="ECO:0000313" key="2">
    <source>
        <dbReference type="WBParaSite" id="JU765_v2.g13905.t1"/>
    </source>
</evidence>
<organism evidence="1 2">
    <name type="scientific">Panagrolaimus sp. JU765</name>
    <dbReference type="NCBI Taxonomy" id="591449"/>
    <lineage>
        <taxon>Eukaryota</taxon>
        <taxon>Metazoa</taxon>
        <taxon>Ecdysozoa</taxon>
        <taxon>Nematoda</taxon>
        <taxon>Chromadorea</taxon>
        <taxon>Rhabditida</taxon>
        <taxon>Tylenchina</taxon>
        <taxon>Panagrolaimomorpha</taxon>
        <taxon>Panagrolaimoidea</taxon>
        <taxon>Panagrolaimidae</taxon>
        <taxon>Panagrolaimus</taxon>
    </lineage>
</organism>
<reference evidence="2" key="1">
    <citation type="submission" date="2022-11" db="UniProtKB">
        <authorList>
            <consortium name="WormBaseParasite"/>
        </authorList>
    </citation>
    <scope>IDENTIFICATION</scope>
</reference>
<proteinExistence type="predicted"/>
<sequence length="252" mass="28272">MTETNDLTEPLQKRNQKKRSRVSSFMEVSKPPIKFYSLKSVRLRICLLSMMGLFVSTSMRVSLNMAVVCMVNSTAYQVEITDKSILSKADQNCPRISVEEEEQKGYHGTFLWDSDQQSWLLSATFYGGLATTYLPTFMKQVLRVELSKNGFFAMMPFLTQLITKNIVAILSDYLKRKGHVSNTTGCKIFQCISNIGSAACFVVLAFFIDCHSLFLAVITLLFYGAFFSAGVCGFFTSQLSVAPQYTGLLFSI</sequence>